<dbReference type="InterPro" id="IPR033121">
    <property type="entry name" value="PEPTIDASE_A1"/>
</dbReference>
<dbReference type="AlphaFoldDB" id="A0A0C3FUQ3"/>
<dbReference type="PANTHER" id="PTHR47966">
    <property type="entry name" value="BETA-SITE APP-CLEAVING ENZYME, ISOFORM A-RELATED"/>
    <property type="match status" value="1"/>
</dbReference>
<dbReference type="Pfam" id="PF00026">
    <property type="entry name" value="Asp"/>
    <property type="match status" value="1"/>
</dbReference>
<feature type="signal peptide" evidence="6">
    <location>
        <begin position="1"/>
        <end position="21"/>
    </location>
</feature>
<dbReference type="PANTHER" id="PTHR47966:SF6">
    <property type="entry name" value="PEPTIDASE A1 DOMAIN-CONTAINING PROTEIN"/>
    <property type="match status" value="1"/>
</dbReference>
<dbReference type="PROSITE" id="PS51767">
    <property type="entry name" value="PEPTIDASE_A1"/>
    <property type="match status" value="1"/>
</dbReference>
<evidence type="ECO:0000259" key="7">
    <source>
        <dbReference type="PROSITE" id="PS51767"/>
    </source>
</evidence>
<dbReference type="InterPro" id="IPR034164">
    <property type="entry name" value="Pepsin-like_dom"/>
</dbReference>
<gene>
    <name evidence="8" type="ORF">PILCRDRAFT_813999</name>
</gene>
<feature type="active site" evidence="3">
    <location>
        <position position="297"/>
    </location>
</feature>
<dbReference type="PROSITE" id="PS00141">
    <property type="entry name" value="ASP_PROTEASE"/>
    <property type="match status" value="1"/>
</dbReference>
<dbReference type="Proteomes" id="UP000054166">
    <property type="component" value="Unassembled WGS sequence"/>
</dbReference>
<reference evidence="8 9" key="1">
    <citation type="submission" date="2014-04" db="EMBL/GenBank/DDBJ databases">
        <authorList>
            <consortium name="DOE Joint Genome Institute"/>
            <person name="Kuo A."/>
            <person name="Tarkka M."/>
            <person name="Buscot F."/>
            <person name="Kohler A."/>
            <person name="Nagy L.G."/>
            <person name="Floudas D."/>
            <person name="Copeland A."/>
            <person name="Barry K.W."/>
            <person name="Cichocki N."/>
            <person name="Veneault-Fourrey C."/>
            <person name="LaButti K."/>
            <person name="Lindquist E.A."/>
            <person name="Lipzen A."/>
            <person name="Lundell T."/>
            <person name="Morin E."/>
            <person name="Murat C."/>
            <person name="Sun H."/>
            <person name="Tunlid A."/>
            <person name="Henrissat B."/>
            <person name="Grigoriev I.V."/>
            <person name="Hibbett D.S."/>
            <person name="Martin F."/>
            <person name="Nordberg H.P."/>
            <person name="Cantor M.N."/>
            <person name="Hua S.X."/>
        </authorList>
    </citation>
    <scope>NUCLEOTIDE SEQUENCE [LARGE SCALE GENOMIC DNA]</scope>
    <source>
        <strain evidence="8 9">F 1598</strain>
    </source>
</reference>
<dbReference type="GO" id="GO:0006508">
    <property type="term" value="P:proteolysis"/>
    <property type="evidence" value="ECO:0007669"/>
    <property type="project" value="UniProtKB-KW"/>
</dbReference>
<dbReference type="InParanoid" id="A0A0C3FUQ3"/>
<evidence type="ECO:0000256" key="2">
    <source>
        <dbReference type="ARBA" id="ARBA00022750"/>
    </source>
</evidence>
<accession>A0A0C3FUQ3</accession>
<keyword evidence="5" id="KW-0378">Hydrolase</keyword>
<dbReference type="CDD" id="cd05471">
    <property type="entry name" value="pepsin_like"/>
    <property type="match status" value="1"/>
</dbReference>
<dbReference type="InterPro" id="IPR001461">
    <property type="entry name" value="Aspartic_peptidase_A1"/>
</dbReference>
<evidence type="ECO:0000256" key="5">
    <source>
        <dbReference type="RuleBase" id="RU000454"/>
    </source>
</evidence>
<keyword evidence="4" id="KW-1015">Disulfide bond</keyword>
<dbReference type="OrthoDB" id="771136at2759"/>
<keyword evidence="6" id="KW-0732">Signal</keyword>
<feature type="domain" description="Peptidase A1" evidence="7">
    <location>
        <begin position="86"/>
        <end position="407"/>
    </location>
</feature>
<organism evidence="8 9">
    <name type="scientific">Piloderma croceum (strain F 1598)</name>
    <dbReference type="NCBI Taxonomy" id="765440"/>
    <lineage>
        <taxon>Eukaryota</taxon>
        <taxon>Fungi</taxon>
        <taxon>Dikarya</taxon>
        <taxon>Basidiomycota</taxon>
        <taxon>Agaricomycotina</taxon>
        <taxon>Agaricomycetes</taxon>
        <taxon>Agaricomycetidae</taxon>
        <taxon>Atheliales</taxon>
        <taxon>Atheliaceae</taxon>
        <taxon>Piloderma</taxon>
    </lineage>
</organism>
<dbReference type="EMBL" id="KN832977">
    <property type="protein sequence ID" value="KIM88095.1"/>
    <property type="molecule type" value="Genomic_DNA"/>
</dbReference>
<keyword evidence="9" id="KW-1185">Reference proteome</keyword>
<keyword evidence="5" id="KW-0645">Protease</keyword>
<proteinExistence type="inferred from homology"/>
<keyword evidence="2 5" id="KW-0064">Aspartyl protease</keyword>
<protein>
    <recommendedName>
        <fullName evidence="7">Peptidase A1 domain-containing protein</fullName>
    </recommendedName>
</protein>
<dbReference type="HOGENOM" id="CLU_013253_1_2_1"/>
<dbReference type="GO" id="GO:0004190">
    <property type="term" value="F:aspartic-type endopeptidase activity"/>
    <property type="evidence" value="ECO:0007669"/>
    <property type="project" value="UniProtKB-KW"/>
</dbReference>
<dbReference type="FunFam" id="2.40.70.10:FF:000008">
    <property type="entry name" value="Cathepsin D"/>
    <property type="match status" value="1"/>
</dbReference>
<sequence length="472" mass="49025">MLASLPLALGLLLSILSGALGAPRPDVTAGQSIKMYKRSPRRNATEMGQWAKSHREMLMSKYGGSSSRKRSSGTNLITNQNDDSSYFGSIALGTPPVSYNVILDTGSSDLWVAGSDCLTGCNSVPTFNSAQSSSFTNESKAFSIQYGTGEAAGTLAKDTVQMAGFSVPNQVFAVCDEVSSGLLNSPVSGLMGLAWNTIASSGATPFWQTLAASNALDSPVMGFQLTRFMDDPNAETLEPGGAFNLGFVNQSLYTGSIDFQNIPSNQESWWILPMTSMTVQGNSVTLPTGTESYSAIDTGTTLIGGPSSAISAIFAQIPGSAPGTGNFEGYFTYPCDTQVNVSISFGGPLWSISPADFKLTQVSNSQCVGAFFEMTTGSSAPAWIVGDTFLKNVYSVFRYNPPSVGFAALSSTATAENDVNGAVPTPTIGSVVAVSATSTGSNRTSNAASPARSLSVLTAVVLASVFLGVSLL</sequence>
<reference evidence="9" key="2">
    <citation type="submission" date="2015-01" db="EMBL/GenBank/DDBJ databases">
        <title>Evolutionary Origins and Diversification of the Mycorrhizal Mutualists.</title>
        <authorList>
            <consortium name="DOE Joint Genome Institute"/>
            <consortium name="Mycorrhizal Genomics Consortium"/>
            <person name="Kohler A."/>
            <person name="Kuo A."/>
            <person name="Nagy L.G."/>
            <person name="Floudas D."/>
            <person name="Copeland A."/>
            <person name="Barry K.W."/>
            <person name="Cichocki N."/>
            <person name="Veneault-Fourrey C."/>
            <person name="LaButti K."/>
            <person name="Lindquist E.A."/>
            <person name="Lipzen A."/>
            <person name="Lundell T."/>
            <person name="Morin E."/>
            <person name="Murat C."/>
            <person name="Riley R."/>
            <person name="Ohm R."/>
            <person name="Sun H."/>
            <person name="Tunlid A."/>
            <person name="Henrissat B."/>
            <person name="Grigoriev I.V."/>
            <person name="Hibbett D.S."/>
            <person name="Martin F."/>
        </authorList>
    </citation>
    <scope>NUCLEOTIDE SEQUENCE [LARGE SCALE GENOMIC DNA]</scope>
    <source>
        <strain evidence="9">F 1598</strain>
    </source>
</reference>
<feature type="chain" id="PRO_5002164523" description="Peptidase A1 domain-containing protein" evidence="6">
    <location>
        <begin position="22"/>
        <end position="472"/>
    </location>
</feature>
<evidence type="ECO:0000256" key="4">
    <source>
        <dbReference type="PIRSR" id="PIRSR601461-2"/>
    </source>
</evidence>
<dbReference type="FunCoup" id="A0A0C3FUQ3">
    <property type="interactions" value="41"/>
</dbReference>
<feature type="active site" evidence="3">
    <location>
        <position position="104"/>
    </location>
</feature>
<dbReference type="PRINTS" id="PR00792">
    <property type="entry name" value="PEPSIN"/>
</dbReference>
<evidence type="ECO:0000313" key="8">
    <source>
        <dbReference type="EMBL" id="KIM88095.1"/>
    </source>
</evidence>
<evidence type="ECO:0000256" key="6">
    <source>
        <dbReference type="SAM" id="SignalP"/>
    </source>
</evidence>
<name>A0A0C3FUQ3_PILCF</name>
<dbReference type="Gene3D" id="2.40.70.10">
    <property type="entry name" value="Acid Proteases"/>
    <property type="match status" value="2"/>
</dbReference>
<evidence type="ECO:0000256" key="1">
    <source>
        <dbReference type="ARBA" id="ARBA00007447"/>
    </source>
</evidence>
<dbReference type="SUPFAM" id="SSF50630">
    <property type="entry name" value="Acid proteases"/>
    <property type="match status" value="1"/>
</dbReference>
<dbReference type="InterPro" id="IPR001969">
    <property type="entry name" value="Aspartic_peptidase_AS"/>
</dbReference>
<evidence type="ECO:0000256" key="3">
    <source>
        <dbReference type="PIRSR" id="PIRSR601461-1"/>
    </source>
</evidence>
<evidence type="ECO:0000313" key="9">
    <source>
        <dbReference type="Proteomes" id="UP000054166"/>
    </source>
</evidence>
<comment type="similarity">
    <text evidence="1 5">Belongs to the peptidase A1 family.</text>
</comment>
<dbReference type="InterPro" id="IPR021109">
    <property type="entry name" value="Peptidase_aspartic_dom_sf"/>
</dbReference>
<feature type="disulfide bond" evidence="4">
    <location>
        <begin position="117"/>
        <end position="121"/>
    </location>
</feature>
<dbReference type="STRING" id="765440.A0A0C3FUQ3"/>